<feature type="compositionally biased region" description="Basic and acidic residues" evidence="1">
    <location>
        <begin position="192"/>
        <end position="202"/>
    </location>
</feature>
<feature type="compositionally biased region" description="Polar residues" evidence="1">
    <location>
        <begin position="378"/>
        <end position="402"/>
    </location>
</feature>
<feature type="region of interest" description="Disordered" evidence="1">
    <location>
        <begin position="87"/>
        <end position="503"/>
    </location>
</feature>
<feature type="compositionally biased region" description="Basic residues" evidence="1">
    <location>
        <begin position="155"/>
        <end position="174"/>
    </location>
</feature>
<dbReference type="AlphaFoldDB" id="A0A0D2NL08"/>
<protein>
    <submittedName>
        <fullName evidence="2">Uncharacterized protein</fullName>
    </submittedName>
</protein>
<feature type="compositionally biased region" description="Basic residues" evidence="1">
    <location>
        <begin position="278"/>
        <end position="297"/>
    </location>
</feature>
<feature type="compositionally biased region" description="Basic residues" evidence="1">
    <location>
        <begin position="489"/>
        <end position="503"/>
    </location>
</feature>
<feature type="compositionally biased region" description="Polar residues" evidence="1">
    <location>
        <begin position="345"/>
        <end position="369"/>
    </location>
</feature>
<accession>A0A0D2NL08</accession>
<evidence type="ECO:0000256" key="1">
    <source>
        <dbReference type="SAM" id="MobiDB-lite"/>
    </source>
</evidence>
<organism evidence="2 3">
    <name type="scientific">Hypholoma sublateritium (strain FD-334 SS-4)</name>
    <dbReference type="NCBI Taxonomy" id="945553"/>
    <lineage>
        <taxon>Eukaryota</taxon>
        <taxon>Fungi</taxon>
        <taxon>Dikarya</taxon>
        <taxon>Basidiomycota</taxon>
        <taxon>Agaricomycotina</taxon>
        <taxon>Agaricomycetes</taxon>
        <taxon>Agaricomycetidae</taxon>
        <taxon>Agaricales</taxon>
        <taxon>Agaricineae</taxon>
        <taxon>Strophariaceae</taxon>
        <taxon>Hypholoma</taxon>
    </lineage>
</organism>
<feature type="compositionally biased region" description="Polar residues" evidence="1">
    <location>
        <begin position="137"/>
        <end position="150"/>
    </location>
</feature>
<dbReference type="Proteomes" id="UP000054270">
    <property type="component" value="Unassembled WGS sequence"/>
</dbReference>
<dbReference type="EMBL" id="KN817576">
    <property type="protein sequence ID" value="KJA19559.1"/>
    <property type="molecule type" value="Genomic_DNA"/>
</dbReference>
<proteinExistence type="predicted"/>
<evidence type="ECO:0000313" key="2">
    <source>
        <dbReference type="EMBL" id="KJA19559.1"/>
    </source>
</evidence>
<sequence>MSTVVHADWSRYEPNSDYAMHRDFGNTPSFNQIHGSTTPQNMAASGPIPYAIPPLQRIVPALAPNSQAGRYAYSDMMPYQPMPQGHFQNRVGPMPAPLTISMPTPPPRSHPISAPGFGSQVYPNSTTRPSPEDRSMLQASTHFLQDQSPGPANRDHRHHHHRSRRPRSASRPRAIHREDVDASGSKSLSAREGNRGRSEIDRIPLPPDYVTASRAHEESSSRTRRRDRDRSAPPPDHSQAFPVYGVSHSNSRDAQATVPPYLQAPYGSSHFTSNHATPVHHHRHHHNGHGHNRKHRASSQPPQQQQQPRHHGQSYAAPPSSRPTYARQRSYSVDASDPRIARPHQTGTFTTSGDYNTGHGTRYGNTNLPQPYPGAHAPSQSSNYRIIVQPPSTTRSNGQSTARPPVGVPISDGRGGWVTVPRDGQNVHPSPRAHNSAYSSTDSRGREKSPGFWASLFGRKRRSNSATPGTVHFKTHRNHDYEAQSHLGHGIHRPHNIRRRSSR</sequence>
<evidence type="ECO:0000313" key="3">
    <source>
        <dbReference type="Proteomes" id="UP000054270"/>
    </source>
</evidence>
<reference evidence="3" key="1">
    <citation type="submission" date="2014-04" db="EMBL/GenBank/DDBJ databases">
        <title>Evolutionary Origins and Diversification of the Mycorrhizal Mutualists.</title>
        <authorList>
            <consortium name="DOE Joint Genome Institute"/>
            <consortium name="Mycorrhizal Genomics Consortium"/>
            <person name="Kohler A."/>
            <person name="Kuo A."/>
            <person name="Nagy L.G."/>
            <person name="Floudas D."/>
            <person name="Copeland A."/>
            <person name="Barry K.W."/>
            <person name="Cichocki N."/>
            <person name="Veneault-Fourrey C."/>
            <person name="LaButti K."/>
            <person name="Lindquist E.A."/>
            <person name="Lipzen A."/>
            <person name="Lundell T."/>
            <person name="Morin E."/>
            <person name="Murat C."/>
            <person name="Riley R."/>
            <person name="Ohm R."/>
            <person name="Sun H."/>
            <person name="Tunlid A."/>
            <person name="Henrissat B."/>
            <person name="Grigoriev I.V."/>
            <person name="Hibbett D.S."/>
            <person name="Martin F."/>
        </authorList>
    </citation>
    <scope>NUCLEOTIDE SEQUENCE [LARGE SCALE GENOMIC DNA]</scope>
    <source>
        <strain evidence="3">FD-334 SS-4</strain>
    </source>
</reference>
<gene>
    <name evidence="2" type="ORF">HYPSUDRAFT_858416</name>
</gene>
<name>A0A0D2NL08_HYPSF</name>
<feature type="compositionally biased region" description="Basic and acidic residues" evidence="1">
    <location>
        <begin position="214"/>
        <end position="231"/>
    </location>
</feature>
<keyword evidence="3" id="KW-1185">Reference proteome</keyword>